<sequence>MNINNPGYIERRPVSDRLNESIKPTNRFSQRNKHSLEEPPFARTLKEKTGSVETPVYARSVSTKTECNRLMNEILSNPEVADMRVRDYAHESLGVVAYSIAEYPILRLVTTGEIYTPEVQAEYDSTWKEWQYGRLSLYETELSKGTPAAEILKKLWQYNDTMPADFLKRAGW</sequence>
<protein>
    <submittedName>
        <fullName evidence="1">Uncharacterized protein</fullName>
    </submittedName>
</protein>
<evidence type="ECO:0000313" key="1">
    <source>
        <dbReference type="EMBL" id="UXZ95353.1"/>
    </source>
</evidence>
<dbReference type="RefSeq" id="WP_263268341.1">
    <property type="nucleotide sequence ID" value="NZ_CP081201.1"/>
</dbReference>
<reference evidence="1" key="1">
    <citation type="submission" date="2021-08" db="EMBL/GenBank/DDBJ databases">
        <title>Complete genome sequence of Pseudomonas phytophila.</title>
        <authorList>
            <person name="Weir B.S."/>
            <person name="Templeton M.D."/>
            <person name="Arshed S."/>
            <person name="Andersen M.T."/>
            <person name="Jayaraman J."/>
        </authorList>
    </citation>
    <scope>NUCLEOTIDE SEQUENCE</scope>
    <source>
        <strain evidence="1">ICMP 23753</strain>
    </source>
</reference>
<name>A0ABY6FBU4_9PSED</name>
<organism evidence="1 2">
    <name type="scientific">Pseudomonas phytophila</name>
    <dbReference type="NCBI Taxonomy" id="2867264"/>
    <lineage>
        <taxon>Bacteria</taxon>
        <taxon>Pseudomonadati</taxon>
        <taxon>Pseudomonadota</taxon>
        <taxon>Gammaproteobacteria</taxon>
        <taxon>Pseudomonadales</taxon>
        <taxon>Pseudomonadaceae</taxon>
        <taxon>Pseudomonas</taxon>
    </lineage>
</organism>
<dbReference type="Proteomes" id="UP001063228">
    <property type="component" value="Chromosome"/>
</dbReference>
<proteinExistence type="predicted"/>
<keyword evidence="2" id="KW-1185">Reference proteome</keyword>
<dbReference type="EMBL" id="CP081201">
    <property type="protein sequence ID" value="UXZ95353.1"/>
    <property type="molecule type" value="Genomic_DNA"/>
</dbReference>
<gene>
    <name evidence="1" type="ORF">K3169_23940</name>
</gene>
<evidence type="ECO:0000313" key="2">
    <source>
        <dbReference type="Proteomes" id="UP001063228"/>
    </source>
</evidence>
<accession>A0ABY6FBU4</accession>